<dbReference type="SUPFAM" id="SSF52490">
    <property type="entry name" value="Tubulin nucleotide-binding domain-like"/>
    <property type="match status" value="1"/>
</dbReference>
<dbReference type="EMBL" id="CAMXCT010006733">
    <property type="protein sequence ID" value="CAI4019110.1"/>
    <property type="molecule type" value="Genomic_DNA"/>
</dbReference>
<keyword evidence="10" id="KW-1185">Reference proteome</keyword>
<dbReference type="Gene3D" id="1.10.287.600">
    <property type="entry name" value="Helix hairpin bin"/>
    <property type="match status" value="1"/>
</dbReference>
<proteinExistence type="inferred from homology"/>
<accession>A0A9P1GQE1</accession>
<dbReference type="InterPro" id="IPR003008">
    <property type="entry name" value="Tubulin_FtsZ_GTPase"/>
</dbReference>
<dbReference type="GO" id="GO:0007017">
    <property type="term" value="P:microtubule-based process"/>
    <property type="evidence" value="ECO:0007669"/>
    <property type="project" value="InterPro"/>
</dbReference>
<dbReference type="InterPro" id="IPR000217">
    <property type="entry name" value="Tubulin"/>
</dbReference>
<dbReference type="Pfam" id="PF03953">
    <property type="entry name" value="Tubulin_C"/>
    <property type="match status" value="2"/>
</dbReference>
<comment type="similarity">
    <text evidence="1 5">Belongs to the tubulin family.</text>
</comment>
<dbReference type="InterPro" id="IPR017975">
    <property type="entry name" value="Tubulin_CS"/>
</dbReference>
<dbReference type="OrthoDB" id="424573at2759"/>
<dbReference type="GO" id="GO:0005525">
    <property type="term" value="F:GTP binding"/>
    <property type="evidence" value="ECO:0007669"/>
    <property type="project" value="UniProtKB-UniRule"/>
</dbReference>
<dbReference type="InterPro" id="IPR037103">
    <property type="entry name" value="Tubulin/FtsZ-like_C"/>
</dbReference>
<evidence type="ECO:0000256" key="2">
    <source>
        <dbReference type="ARBA" id="ARBA00022701"/>
    </source>
</evidence>
<dbReference type="EMBL" id="CAMXCT030006733">
    <property type="protein sequence ID" value="CAL4806422.1"/>
    <property type="molecule type" value="Genomic_DNA"/>
</dbReference>
<sequence>MPSNGECITLCIGQAGCNIGEDVWELFCKEHNIDQHGRRTRPSSEEKPKSLVQEEEDNTFRSFFSDTHAASPQYVPRAVFVDTDPSTRNEMLTGNNRDLFHPESILGYKQDCKNIFFEGRHMASDAGFKIKEDVMDRIRLTVDLCGNLQGFFVFHSFGGGTGSGLGTEVLHALHDAFDKKTIFQPVIYPSNQFSSSIVEPYNCIFSTYFMRDVVDVSLMLDNQAAYKVCENKLNIKQPTFDHVNRLIAQCISSCTTSLRFETQLSSTLVEIVTNIVPTQHYRYPIVSLAPVRARDKQNHETFVEEEIVTELFESKNVLCDVTHLKQNRYLSAVVLLRGIASQHKDRKKGQDEEMEKSVEANHVIHALHNLKDGTHRSPLKFVPWITSGFKVGLVGVPPCIVDDDKCMAKTERNGAMLGNSTAVRQLFVRQYCKFLKLFYRRAYVWQFLESTGEIEAFYDAREGVREIIGHYEELLRECVRSENAKYDGNTILQLSGETALLEGTAAQGGS</sequence>
<dbReference type="Pfam" id="PF00091">
    <property type="entry name" value="Tubulin"/>
    <property type="match status" value="1"/>
</dbReference>
<dbReference type="InterPro" id="IPR023123">
    <property type="entry name" value="Tubulin_C"/>
</dbReference>
<evidence type="ECO:0000313" key="10">
    <source>
        <dbReference type="Proteomes" id="UP001152797"/>
    </source>
</evidence>
<evidence type="ECO:0000256" key="4">
    <source>
        <dbReference type="ARBA" id="ARBA00023134"/>
    </source>
</evidence>
<dbReference type="InterPro" id="IPR036525">
    <property type="entry name" value="Tubulin/FtsZ_GTPase_sf"/>
</dbReference>
<evidence type="ECO:0000256" key="3">
    <source>
        <dbReference type="ARBA" id="ARBA00022741"/>
    </source>
</evidence>
<gene>
    <name evidence="7" type="ORF">C1SCF055_LOCUS43631</name>
</gene>
<reference evidence="8" key="2">
    <citation type="submission" date="2024-04" db="EMBL/GenBank/DDBJ databases">
        <authorList>
            <person name="Chen Y."/>
            <person name="Shah S."/>
            <person name="Dougan E. K."/>
            <person name="Thang M."/>
            <person name="Chan C."/>
        </authorList>
    </citation>
    <scope>NUCLEOTIDE SEQUENCE [LARGE SCALE GENOMIC DNA]</scope>
</reference>
<keyword evidence="4 5" id="KW-0342">GTP-binding</keyword>
<dbReference type="GO" id="GO:0005874">
    <property type="term" value="C:microtubule"/>
    <property type="evidence" value="ECO:0007669"/>
    <property type="project" value="UniProtKB-KW"/>
</dbReference>
<dbReference type="AlphaFoldDB" id="A0A9P1GQE1"/>
<organism evidence="7">
    <name type="scientific">Cladocopium goreaui</name>
    <dbReference type="NCBI Taxonomy" id="2562237"/>
    <lineage>
        <taxon>Eukaryota</taxon>
        <taxon>Sar</taxon>
        <taxon>Alveolata</taxon>
        <taxon>Dinophyceae</taxon>
        <taxon>Suessiales</taxon>
        <taxon>Symbiodiniaceae</taxon>
        <taxon>Cladocopium</taxon>
    </lineage>
</organism>
<dbReference type="PANTHER" id="PTHR11588">
    <property type="entry name" value="TUBULIN"/>
    <property type="match status" value="1"/>
</dbReference>
<evidence type="ECO:0000313" key="8">
    <source>
        <dbReference type="EMBL" id="CAL1172485.1"/>
    </source>
</evidence>
<evidence type="ECO:0000313" key="7">
    <source>
        <dbReference type="EMBL" id="CAI4019110.1"/>
    </source>
</evidence>
<dbReference type="PRINTS" id="PR01161">
    <property type="entry name" value="TUBULIN"/>
</dbReference>
<keyword evidence="3 5" id="KW-0547">Nucleotide-binding</keyword>
<dbReference type="PROSITE" id="PS00227">
    <property type="entry name" value="TUBULIN"/>
    <property type="match status" value="1"/>
</dbReference>
<evidence type="ECO:0000259" key="6">
    <source>
        <dbReference type="SMART" id="SM00864"/>
    </source>
</evidence>
<dbReference type="Gene3D" id="3.30.1330.20">
    <property type="entry name" value="Tubulin/FtsZ, C-terminal domain"/>
    <property type="match status" value="1"/>
</dbReference>
<reference evidence="7" key="1">
    <citation type="submission" date="2022-10" db="EMBL/GenBank/DDBJ databases">
        <authorList>
            <person name="Chen Y."/>
            <person name="Dougan E. K."/>
            <person name="Chan C."/>
            <person name="Rhodes N."/>
            <person name="Thang M."/>
        </authorList>
    </citation>
    <scope>NUCLEOTIDE SEQUENCE</scope>
</reference>
<protein>
    <submittedName>
        <fullName evidence="9">Tubulin/FtsZ GTPase domain-containing protein</fullName>
    </submittedName>
</protein>
<dbReference type="SMART" id="SM00864">
    <property type="entry name" value="Tubulin"/>
    <property type="match status" value="1"/>
</dbReference>
<evidence type="ECO:0000256" key="1">
    <source>
        <dbReference type="ARBA" id="ARBA00009636"/>
    </source>
</evidence>
<dbReference type="InterPro" id="IPR018316">
    <property type="entry name" value="Tubulin/FtsZ_2-layer-sand-dom"/>
</dbReference>
<evidence type="ECO:0000313" key="9">
    <source>
        <dbReference type="EMBL" id="CAL4806422.1"/>
    </source>
</evidence>
<dbReference type="SUPFAM" id="SSF55307">
    <property type="entry name" value="Tubulin C-terminal domain-like"/>
    <property type="match status" value="1"/>
</dbReference>
<dbReference type="Proteomes" id="UP001152797">
    <property type="component" value="Unassembled WGS sequence"/>
</dbReference>
<dbReference type="EMBL" id="CAMXCT020006733">
    <property type="protein sequence ID" value="CAL1172485.1"/>
    <property type="molecule type" value="Genomic_DNA"/>
</dbReference>
<feature type="domain" description="Tubulin/FtsZ GTPase" evidence="6">
    <location>
        <begin position="60"/>
        <end position="262"/>
    </location>
</feature>
<name>A0A9P1GQE1_9DINO</name>
<dbReference type="InterPro" id="IPR008280">
    <property type="entry name" value="Tub_FtsZ_C"/>
</dbReference>
<comment type="caution">
    <text evidence="7">The sequence shown here is derived from an EMBL/GenBank/DDBJ whole genome shotgun (WGS) entry which is preliminary data.</text>
</comment>
<dbReference type="Gene3D" id="3.40.50.1440">
    <property type="entry name" value="Tubulin/FtsZ, GTPase domain"/>
    <property type="match status" value="1"/>
</dbReference>
<keyword evidence="2 5" id="KW-0493">Microtubule</keyword>
<dbReference type="InterPro" id="IPR004057">
    <property type="entry name" value="Epsilon_tubulin"/>
</dbReference>
<dbReference type="PRINTS" id="PR01519">
    <property type="entry name" value="EPSLNTUBULIN"/>
</dbReference>
<evidence type="ECO:0000256" key="5">
    <source>
        <dbReference type="RuleBase" id="RU000352"/>
    </source>
</evidence>